<dbReference type="GO" id="GO:0005384">
    <property type="term" value="F:manganese ion transmembrane transporter activity"/>
    <property type="evidence" value="ECO:0007669"/>
    <property type="project" value="UniProtKB-UniRule"/>
</dbReference>
<keyword evidence="1" id="KW-1003">Cell membrane</keyword>
<dbReference type="Pfam" id="PF02659">
    <property type="entry name" value="Mntp"/>
    <property type="match status" value="1"/>
</dbReference>
<dbReference type="InterPro" id="IPR003810">
    <property type="entry name" value="Mntp/YtaF"/>
</dbReference>
<sequence>MDFYSLIFLSCALGMDAFAVSLCKGFSVKKLHLKHYLIVGIYFGGFQALMPTIGYFIGITFASFIASIDHWIAFILLSLIGLKMIKESLENENCDSNANQFGFKTMLALAIATSIDALAVGVSFAFLNVNLLLAIFLIGIITFILCIIALKIGNKFGIYLKNKAELLGGLVLIMLGVKILIEHLFFD</sequence>
<feature type="transmembrane region" description="Helical" evidence="1">
    <location>
        <begin position="64"/>
        <end position="85"/>
    </location>
</feature>
<dbReference type="Proteomes" id="UP000287237">
    <property type="component" value="Unassembled WGS sequence"/>
</dbReference>
<feature type="transmembrane region" description="Helical" evidence="1">
    <location>
        <begin position="106"/>
        <end position="126"/>
    </location>
</feature>
<keyword evidence="1" id="KW-0406">Ion transport</keyword>
<dbReference type="PANTHER" id="PTHR35529">
    <property type="entry name" value="MANGANESE EFFLUX PUMP MNTP-RELATED"/>
    <property type="match status" value="1"/>
</dbReference>
<feature type="transmembrane region" description="Helical" evidence="1">
    <location>
        <begin position="35"/>
        <end position="58"/>
    </location>
</feature>
<evidence type="ECO:0000313" key="2">
    <source>
        <dbReference type="EMBL" id="RTJ94715.1"/>
    </source>
</evidence>
<keyword evidence="1" id="KW-0464">Manganese</keyword>
<accession>A0A1E7NK07</accession>
<keyword evidence="1" id="KW-0812">Transmembrane</keyword>
<feature type="transmembrane region" description="Helical" evidence="1">
    <location>
        <begin position="164"/>
        <end position="186"/>
    </location>
</feature>
<evidence type="ECO:0000313" key="3">
    <source>
        <dbReference type="Proteomes" id="UP000287237"/>
    </source>
</evidence>
<dbReference type="GO" id="GO:0005886">
    <property type="term" value="C:plasma membrane"/>
    <property type="evidence" value="ECO:0007669"/>
    <property type="project" value="UniProtKB-SubCell"/>
</dbReference>
<name>A0A1E7NK07_CAMJU</name>
<comment type="caution">
    <text evidence="2">The sequence shown here is derived from an EMBL/GenBank/DDBJ whole genome shotgun (WGS) entry which is preliminary data.</text>
</comment>
<dbReference type="RefSeq" id="WP_070243043.1">
    <property type="nucleotide sequence ID" value="NZ_MJVT01000039.1"/>
</dbReference>
<dbReference type="HAMAP" id="MF_01521">
    <property type="entry name" value="MntP_pump"/>
    <property type="match status" value="1"/>
</dbReference>
<proteinExistence type="inferred from homology"/>
<evidence type="ECO:0000256" key="1">
    <source>
        <dbReference type="HAMAP-Rule" id="MF_01521"/>
    </source>
</evidence>
<dbReference type="AlphaFoldDB" id="A0A1E7NK07"/>
<keyword evidence="1" id="KW-1133">Transmembrane helix</keyword>
<dbReference type="InterPro" id="IPR022929">
    <property type="entry name" value="Put_MntP"/>
</dbReference>
<feature type="transmembrane region" description="Helical" evidence="1">
    <location>
        <begin position="132"/>
        <end position="152"/>
    </location>
</feature>
<feature type="transmembrane region" description="Helical" evidence="1">
    <location>
        <begin position="6"/>
        <end position="23"/>
    </location>
</feature>
<protein>
    <recommendedName>
        <fullName evidence="1">Putative manganese efflux pump MntP</fullName>
    </recommendedName>
</protein>
<reference evidence="2 3" key="1">
    <citation type="journal article" date="2019" name="Appl. Environ. Microbiol.">
        <title>Population genetics and characterization of Campylobacter jejuni isolates in western jackdaws and game birds in Finland.</title>
        <authorList>
            <person name="Kovanen S."/>
            <person name="Rossi M."/>
            <person name="Pohja-Mykra M."/>
            <person name="Nieminen T."/>
            <person name="Raunio-Saarnisto M."/>
            <person name="Sauvala M."/>
            <person name="Fredriksson-Ahomaa M."/>
            <person name="Hanninen M.L."/>
            <person name="Kivisto R."/>
        </authorList>
    </citation>
    <scope>NUCLEOTIDE SEQUENCE [LARGE SCALE GENOMIC DNA]</scope>
    <source>
        <strain evidence="2 3">CB296</strain>
    </source>
</reference>
<organism evidence="2 3">
    <name type="scientific">Campylobacter jejuni</name>
    <dbReference type="NCBI Taxonomy" id="197"/>
    <lineage>
        <taxon>Bacteria</taxon>
        <taxon>Pseudomonadati</taxon>
        <taxon>Campylobacterota</taxon>
        <taxon>Epsilonproteobacteria</taxon>
        <taxon>Campylobacterales</taxon>
        <taxon>Campylobacteraceae</taxon>
        <taxon>Campylobacter</taxon>
    </lineage>
</organism>
<comment type="function">
    <text evidence="1">Probably functions as a manganese efflux pump.</text>
</comment>
<keyword evidence="1" id="KW-0813">Transport</keyword>
<comment type="similarity">
    <text evidence="1">Belongs to the MntP (TC 9.B.29) family.</text>
</comment>
<gene>
    <name evidence="1" type="primary">mntP</name>
    <name evidence="2" type="ORF">C3H42_08505</name>
</gene>
<dbReference type="EMBL" id="PRCK01000008">
    <property type="protein sequence ID" value="RTJ94715.1"/>
    <property type="molecule type" value="Genomic_DNA"/>
</dbReference>
<keyword evidence="1" id="KW-0472">Membrane</keyword>
<comment type="subcellular location">
    <subcellularLocation>
        <location evidence="1">Cell membrane</location>
        <topology evidence="1">Multi-pass membrane protein</topology>
    </subcellularLocation>
</comment>
<dbReference type="PANTHER" id="PTHR35529:SF1">
    <property type="entry name" value="MANGANESE EFFLUX PUMP MNTP-RELATED"/>
    <property type="match status" value="1"/>
</dbReference>